<evidence type="ECO:0000313" key="4">
    <source>
        <dbReference type="EMBL" id="MFD1871731.1"/>
    </source>
</evidence>
<feature type="transmembrane region" description="Helical" evidence="2">
    <location>
        <begin position="297"/>
        <end position="315"/>
    </location>
</feature>
<name>A0ABW4QQF7_9BACT</name>
<feature type="region of interest" description="Disordered" evidence="1">
    <location>
        <begin position="19"/>
        <end position="51"/>
    </location>
</feature>
<protein>
    <submittedName>
        <fullName evidence="4">Uncharacterized protein</fullName>
    </submittedName>
</protein>
<feature type="signal peptide" evidence="3">
    <location>
        <begin position="1"/>
        <end position="22"/>
    </location>
</feature>
<dbReference type="RefSeq" id="WP_382312049.1">
    <property type="nucleotide sequence ID" value="NZ_JBHUFD010000001.1"/>
</dbReference>
<feature type="region of interest" description="Disordered" evidence="1">
    <location>
        <begin position="70"/>
        <end position="101"/>
    </location>
</feature>
<evidence type="ECO:0000256" key="2">
    <source>
        <dbReference type="SAM" id="Phobius"/>
    </source>
</evidence>
<keyword evidence="2" id="KW-0812">Transmembrane</keyword>
<feature type="transmembrane region" description="Helical" evidence="2">
    <location>
        <begin position="273"/>
        <end position="291"/>
    </location>
</feature>
<gene>
    <name evidence="4" type="ORF">ACFSDX_04795</name>
</gene>
<evidence type="ECO:0000313" key="5">
    <source>
        <dbReference type="Proteomes" id="UP001597197"/>
    </source>
</evidence>
<sequence length="335" mass="34836">MKSVFLTALALGLGATSLSASAQDAPRQLGGAPVVPMPAARPAAPAPQPAEVAPAPAAVSAPASSATVADSARPAPVVSTPAPAAPAPPPPAGSPFGRPYVQEGAARPTRYQVGLKSGQVYSVYDVEVKSPLFGRSHLLLDGQRRIDLADVGFYEDQSGHYVRTTLPRSNRETTLRREKTGRISLYATYNTSYASSPYGMGMGMGGFGYGGMGMGGFGGYPYGGYRTTKTEYFSKDNGPVQNLSVRNLALATADNAGAQALLSNARRYQQSTIAAYLVGGGLLVAGLVQSVRPNNPGISPLFYAAIPVLIVPLIFQSKQAAAQRQAIALYNSGRQ</sequence>
<organism evidence="4 5">
    <name type="scientific">Hymenobacter bucti</name>
    <dbReference type="NCBI Taxonomy" id="1844114"/>
    <lineage>
        <taxon>Bacteria</taxon>
        <taxon>Pseudomonadati</taxon>
        <taxon>Bacteroidota</taxon>
        <taxon>Cytophagia</taxon>
        <taxon>Cytophagales</taxon>
        <taxon>Hymenobacteraceae</taxon>
        <taxon>Hymenobacter</taxon>
    </lineage>
</organism>
<keyword evidence="2" id="KW-1133">Transmembrane helix</keyword>
<keyword evidence="5" id="KW-1185">Reference proteome</keyword>
<reference evidence="5" key="1">
    <citation type="journal article" date="2019" name="Int. J. Syst. Evol. Microbiol.">
        <title>The Global Catalogue of Microorganisms (GCM) 10K type strain sequencing project: providing services to taxonomists for standard genome sequencing and annotation.</title>
        <authorList>
            <consortium name="The Broad Institute Genomics Platform"/>
            <consortium name="The Broad Institute Genome Sequencing Center for Infectious Disease"/>
            <person name="Wu L."/>
            <person name="Ma J."/>
        </authorList>
    </citation>
    <scope>NUCLEOTIDE SEQUENCE [LARGE SCALE GENOMIC DNA]</scope>
    <source>
        <strain evidence="5">CGMCC 1.15795</strain>
    </source>
</reference>
<dbReference type="EMBL" id="JBHUFD010000001">
    <property type="protein sequence ID" value="MFD1871731.1"/>
    <property type="molecule type" value="Genomic_DNA"/>
</dbReference>
<keyword evidence="2" id="KW-0472">Membrane</keyword>
<feature type="compositionally biased region" description="Pro residues" evidence="1">
    <location>
        <begin position="83"/>
        <end position="93"/>
    </location>
</feature>
<keyword evidence="3" id="KW-0732">Signal</keyword>
<comment type="caution">
    <text evidence="4">The sequence shown here is derived from an EMBL/GenBank/DDBJ whole genome shotgun (WGS) entry which is preliminary data.</text>
</comment>
<feature type="compositionally biased region" description="Low complexity" evidence="1">
    <location>
        <begin position="70"/>
        <end position="82"/>
    </location>
</feature>
<evidence type="ECO:0000256" key="1">
    <source>
        <dbReference type="SAM" id="MobiDB-lite"/>
    </source>
</evidence>
<dbReference type="Proteomes" id="UP001597197">
    <property type="component" value="Unassembled WGS sequence"/>
</dbReference>
<feature type="transmembrane region" description="Helical" evidence="2">
    <location>
        <begin position="198"/>
        <end position="220"/>
    </location>
</feature>
<evidence type="ECO:0000256" key="3">
    <source>
        <dbReference type="SAM" id="SignalP"/>
    </source>
</evidence>
<accession>A0ABW4QQF7</accession>
<feature type="compositionally biased region" description="Low complexity" evidence="1">
    <location>
        <begin position="32"/>
        <end position="51"/>
    </location>
</feature>
<feature type="chain" id="PRO_5045261498" evidence="3">
    <location>
        <begin position="23"/>
        <end position="335"/>
    </location>
</feature>
<proteinExistence type="predicted"/>